<evidence type="ECO:0000313" key="3">
    <source>
        <dbReference type="EMBL" id="TKY85654.1"/>
    </source>
</evidence>
<dbReference type="PROSITE" id="PS51257">
    <property type="entry name" value="PROKAR_LIPOPROTEIN"/>
    <property type="match status" value="1"/>
</dbReference>
<comment type="caution">
    <text evidence="3">The sequence shown here is derived from an EMBL/GenBank/DDBJ whole genome shotgun (WGS) entry which is preliminary data.</text>
</comment>
<feature type="signal peptide" evidence="2">
    <location>
        <begin position="1"/>
        <end position="23"/>
    </location>
</feature>
<feature type="chain" id="PRO_5020726779" evidence="2">
    <location>
        <begin position="24"/>
        <end position="204"/>
    </location>
</feature>
<feature type="compositionally biased region" description="Low complexity" evidence="1">
    <location>
        <begin position="183"/>
        <end position="196"/>
    </location>
</feature>
<proteinExistence type="predicted"/>
<organism evidence="3 4">
    <name type="scientific">Sporisorium graminicola</name>
    <dbReference type="NCBI Taxonomy" id="280036"/>
    <lineage>
        <taxon>Eukaryota</taxon>
        <taxon>Fungi</taxon>
        <taxon>Dikarya</taxon>
        <taxon>Basidiomycota</taxon>
        <taxon>Ustilaginomycotina</taxon>
        <taxon>Ustilaginomycetes</taxon>
        <taxon>Ustilaginales</taxon>
        <taxon>Ustilaginaceae</taxon>
        <taxon>Sporisorium</taxon>
    </lineage>
</organism>
<evidence type="ECO:0000313" key="4">
    <source>
        <dbReference type="Proteomes" id="UP000306050"/>
    </source>
</evidence>
<dbReference type="KEGG" id="sgra:EX895_005194"/>
<dbReference type="Proteomes" id="UP000306050">
    <property type="component" value="Chromosome SGRAM_6"/>
</dbReference>
<dbReference type="EMBL" id="SRRM01000019">
    <property type="protein sequence ID" value="TKY85654.1"/>
    <property type="molecule type" value="Genomic_DNA"/>
</dbReference>
<reference evidence="3 4" key="1">
    <citation type="submission" date="2019-05" db="EMBL/GenBank/DDBJ databases">
        <title>Sporisorium graminicola CBS 10092 draft sequencing and annotation.</title>
        <authorList>
            <person name="Solano-Gonzalez S."/>
            <person name="Caddick M.X."/>
            <person name="Darby A."/>
        </authorList>
    </citation>
    <scope>NUCLEOTIDE SEQUENCE [LARGE SCALE GENOMIC DNA]</scope>
    <source>
        <strain evidence="3 4">CBS 10092</strain>
    </source>
</reference>
<name>A0A4U7KN43_9BASI</name>
<evidence type="ECO:0000256" key="1">
    <source>
        <dbReference type="SAM" id="MobiDB-lite"/>
    </source>
</evidence>
<gene>
    <name evidence="3" type="ORF">EX895_005194</name>
</gene>
<dbReference type="RefSeq" id="XP_029737639.1">
    <property type="nucleotide sequence ID" value="XM_029885787.1"/>
</dbReference>
<protein>
    <submittedName>
        <fullName evidence="3">Uncharacterized protein</fullName>
    </submittedName>
</protein>
<dbReference type="AlphaFoldDB" id="A0A4U7KN43"/>
<feature type="region of interest" description="Disordered" evidence="1">
    <location>
        <begin position="156"/>
        <end position="204"/>
    </location>
</feature>
<evidence type="ECO:0000256" key="2">
    <source>
        <dbReference type="SAM" id="SignalP"/>
    </source>
</evidence>
<accession>A0A4U7KN43</accession>
<sequence length="204" mass="23525">MLWLSKQLVVLAGVLWLVSSASCILVQEPPHAMIHYIYDASLLWDTVTNGKMLPGIPHAINHERGVSERWKAFLRHHGTETMRKAVEDLQEKVQQWDRRDYRIRKRVWNFLKPNNKQPLLAVSEPAEQYVARKMVNAFTDRWYRFYKAQRDAELAAMDREEREANDEGSEQTVQDWTGPPSPSSSSQSSNVSPEGSTVASGFRR</sequence>
<dbReference type="GeneID" id="40728089"/>
<keyword evidence="2" id="KW-0732">Signal</keyword>
<keyword evidence="4" id="KW-1185">Reference proteome</keyword>
<dbReference type="OrthoDB" id="2552474at2759"/>